<dbReference type="SUPFAM" id="SSF51735">
    <property type="entry name" value="NAD(P)-binding Rossmann-fold domains"/>
    <property type="match status" value="2"/>
</dbReference>
<gene>
    <name evidence="8" type="ORF">HZZ05_00570</name>
</gene>
<feature type="active site" description="Proton acceptor; for dehydratase activity" evidence="4">
    <location>
        <position position="1062"/>
    </location>
</feature>
<sequence>MDEFMPEPGVDNPLAQIDNRHFSSAIAHDALPFRDHRVHGSGVLPGIFLIDLVLRALRSCGTDVTRVELTRCLFRTPVVSSGRDIHLRVELSAKDNSGARAIVLGRDVPTNAWTTHMECTILPAIAGPIPQDIEAGPNHHEVDDLREMYRFARGLGIEHGPFMTPAGRVARDGEGAVAELLLQDLAQSGQDDFFLHPVLLDSATLVPFWALGNSLRESLSEPLIPLYVDRILVRGPLTGRAQVVVPRVRHAEELDTLESDILLGTVARGRWTVALLGFVAKRVRSSVHLEPLPEEPQPVPTTLRRLDEIANHPHVPVCNALQLVTKLVQMRQNTDAGDVPPDKGFYELGLDSGDLLAITDELEQLLEQQLYPTLLFDHSTSAALAQHLESEYPLELSRILRTATPDAVRSGEPVDSIEGGPAPLSEPALSVEQVASDDPIAIVGISGRYPGAASVDEFWDVLKSGADCVTEIPRDRWNWEEHFDSHPGTPGMSYSRWGGFLDRPDCFDPLFFSISPRDAARMDPQERLFLETAWSTLEDAGYSPRRVREELGGQVGVFAGVMWSEYQLLGLEEARLGNHQVAGSWFSSIPNRVSFVLGLGGPSLAVDTACSSSLQAVHLACQSIRSGECRAALAGGVNLSLHPTKYATLSELRMLSPTGRCHSFGEQADGYVPGEGVGCVLLRPLHEALQCRDQVLAVIRGSAAQHGGHSGGFSVPSAPSQAKLIREALVGSRTEPTTISAIEAHGTGTELGDPIEVRALTEVFGPGRQAGSCVLGSVKSNIGHLESASGIASLTKMVLSLGHGMHVPTLHAEPPNPHLDLARTPFRIVNRVESWQTASNQPRRAGISSFGAGGNNVHLVLEEHIDQQPRASRPAMEPYPVVIPLSARSEERLIVSASRLRNHLATHPGIQLVDVALTMQRGRDSMEHRCALVVRSIQQLMELLPKTPDKAGTPNLQLTGSAGIVDELPRTAADLVKRWTSGSQIDWEQTWHPATSMQEARTVSLPTYPFLRRRCWVDQSLCEIPVPMPSPLSAPDVLLHRSELGTTARALVPVNAPWLNDHSYKGHPLVPGTFILGILAAGARMITDEPGGASDLKRVTLLEPTRPTGPGQDLLLEMRATGGVRPSYELVRADDPQSPVFGTAVAGAARPPVVSGRSLPESSGRTVDADEVYERLEQRGWHYGSSLRLVASANILDEGLTAQLASSAGPRQDVFFLDAALQATVLLLPERGAPMPSIFVGVHLSGKRDVAATATVRRIDSNGDKNTFEVVVEGSDGGVLASVAEVTLVDPLSPDLHMYAPRWVDEPVRAVAPRHEDSDCLLLVNSDVARARREADMVSRHCRIPVVVVHEQALPGRTTPGEFGVRAGHLDDLQEVLDVLTAEGKSPSRVLCTTCLGAAGDDDAGLEQVLGICTALIGRAQLLPRPLPMVVAVREGRSAALAGLAQTVRLEQPGLQMRTVRTDGLAGEELLAALLAELDDVGPADHREVRVGPHGKRQVRAYAPVQVAGSAGEESLARTGSSYVVTGGAGQLGLITARWILSQRTGHDPIGIVLVGRSELDSARNASIDELARDPEVQVRYVRGDISDLDVAREAVATATSLGPLRGVFHAAGTVADGLLAGRESSSLGPVWQTKVEGALALVEATQGCDLDYFVCYGSASSSLGSIGQAEYAMANRFLAEFAASAPIHGRLGHVVTLDWPLWRDGGMQIPAGRTDKVLASAGLRLLETQEATDMLGNLIACGEPNLVILPGEAKRFEERLGVVMRVDTSDTASSQTVSETLQDARRTVETVQGGRAAGVLAELRSILATLLKVEEKELEPDLELSQFGIDSVVVMKALDQIEAKFGIVAPPSTIQAHMTLLDVECEIVHLGGAVEVKDPVAEGAPRDPAQGPGLDFGTQSTRGDVEETDIAIVSVACCAGRARSTAEFWDALVRGHDLLGAAPADHWSRDPEQWPSTLRERSMVGAFLHESVVSRKNPLVELPSFGDPQHNILLGTLADLVAASGYAVDDLCGLDTAVFIGATGNNYVRHSLRSSEGLPSNLLTGTLTSMTASWVSKALDLHGPCQVVDTACSSSLVAVHLACRSIASGECETAIAGGVCLLPDPFSHELLDSAGLLSHTGCTGVFDHAADGYTLGEGTGLVMLKRAELAYADGDQVLAVIRGSAVNHDGRSLGISAPNAEVQHALFEEALRVANVPGSSIGHWETSGSANDFADALEIHSAVRPLARSASDPRTCAISCLKSTTGALLHAGGVMALIKTVLALHTGYLPASNGVQTSHPRLALDRTPFRLLTEGETWVPPESGMRRGAVSALGLGGTNALVIVEEARRNYRPRHGDPFETWASGQGQMEEAAPDRVSTILDRLDKGDLSALQAATELLEER</sequence>
<dbReference type="GO" id="GO:0006633">
    <property type="term" value="P:fatty acid biosynthetic process"/>
    <property type="evidence" value="ECO:0007669"/>
    <property type="project" value="InterPro"/>
</dbReference>
<dbReference type="GO" id="GO:0005737">
    <property type="term" value="C:cytoplasm"/>
    <property type="evidence" value="ECO:0007669"/>
    <property type="project" value="TreeGrafter"/>
</dbReference>
<feature type="active site" description="Proton donor; for dehydratase activity" evidence="4">
    <location>
        <position position="201"/>
    </location>
</feature>
<dbReference type="SUPFAM" id="SSF47336">
    <property type="entry name" value="ACP-like"/>
    <property type="match status" value="2"/>
</dbReference>
<dbReference type="InterPro" id="IPR049900">
    <property type="entry name" value="PKS_mFAS_DH"/>
</dbReference>
<dbReference type="Pfam" id="PF14765">
    <property type="entry name" value="PS-DH"/>
    <property type="match status" value="2"/>
</dbReference>
<name>A0A853EFE5_9ACTO</name>
<dbReference type="GO" id="GO:0004312">
    <property type="term" value="F:fatty acid synthase activity"/>
    <property type="evidence" value="ECO:0007669"/>
    <property type="project" value="TreeGrafter"/>
</dbReference>
<organism evidence="8 9">
    <name type="scientific">Actinomyces bowdenii</name>
    <dbReference type="NCBI Taxonomy" id="131109"/>
    <lineage>
        <taxon>Bacteria</taxon>
        <taxon>Bacillati</taxon>
        <taxon>Actinomycetota</taxon>
        <taxon>Actinomycetes</taxon>
        <taxon>Actinomycetales</taxon>
        <taxon>Actinomycetaceae</taxon>
        <taxon>Actinomyces</taxon>
    </lineage>
</organism>
<dbReference type="Pfam" id="PF00109">
    <property type="entry name" value="ketoacyl-synt"/>
    <property type="match status" value="2"/>
</dbReference>
<protein>
    <submittedName>
        <fullName evidence="8">Polyketide synthase dehydratase domain-containing protein</fullName>
    </submittedName>
</protein>
<dbReference type="SMART" id="SM00822">
    <property type="entry name" value="PKS_KR"/>
    <property type="match status" value="1"/>
</dbReference>
<dbReference type="FunFam" id="3.40.47.10:FF:000019">
    <property type="entry name" value="Polyketide synthase type I"/>
    <property type="match status" value="1"/>
</dbReference>
<dbReference type="PANTHER" id="PTHR43775">
    <property type="entry name" value="FATTY ACID SYNTHASE"/>
    <property type="match status" value="1"/>
</dbReference>
<dbReference type="Pfam" id="PF02801">
    <property type="entry name" value="Ketoacyl-synt_C"/>
    <property type="match status" value="2"/>
</dbReference>
<feature type="domain" description="PKS/mFAS DH" evidence="7">
    <location>
        <begin position="5"/>
        <end position="289"/>
    </location>
</feature>
<feature type="domain" description="Carrier" evidence="5">
    <location>
        <begin position="318"/>
        <end position="392"/>
    </location>
</feature>
<evidence type="ECO:0000259" key="5">
    <source>
        <dbReference type="PROSITE" id="PS50075"/>
    </source>
</evidence>
<feature type="domain" description="PKS/mFAS DH" evidence="7">
    <location>
        <begin position="1030"/>
        <end position="1297"/>
    </location>
</feature>
<dbReference type="InterPro" id="IPR032821">
    <property type="entry name" value="PKS_assoc"/>
</dbReference>
<dbReference type="PROSITE" id="PS00606">
    <property type="entry name" value="KS3_1"/>
    <property type="match status" value="2"/>
</dbReference>
<feature type="domain" description="Ketosynthase family 3 (KS3)" evidence="6">
    <location>
        <begin position="437"/>
        <end position="863"/>
    </location>
</feature>
<dbReference type="PROSITE" id="PS52019">
    <property type="entry name" value="PKS_MFAS_DH"/>
    <property type="match status" value="2"/>
</dbReference>
<feature type="region of interest" description="N-terminal hotdog fold" evidence="4">
    <location>
        <begin position="1030"/>
        <end position="1151"/>
    </location>
</feature>
<dbReference type="Gene3D" id="1.10.1240.100">
    <property type="match status" value="1"/>
</dbReference>
<dbReference type="InterPro" id="IPR036736">
    <property type="entry name" value="ACP-like_sf"/>
</dbReference>
<dbReference type="Gene3D" id="3.40.47.10">
    <property type="match status" value="2"/>
</dbReference>
<dbReference type="Pfam" id="PF21089">
    <property type="entry name" value="PKS_DH_N"/>
    <property type="match status" value="1"/>
</dbReference>
<dbReference type="InterPro" id="IPR013968">
    <property type="entry name" value="PKS_KR"/>
</dbReference>
<feature type="region of interest" description="C-terminal hotdog fold" evidence="4">
    <location>
        <begin position="140"/>
        <end position="289"/>
    </location>
</feature>
<dbReference type="InterPro" id="IPR016039">
    <property type="entry name" value="Thiolase-like"/>
</dbReference>
<dbReference type="SUPFAM" id="SSF53901">
    <property type="entry name" value="Thiolase-like"/>
    <property type="match status" value="2"/>
</dbReference>
<dbReference type="RefSeq" id="WP_179899397.1">
    <property type="nucleotide sequence ID" value="NZ_JACBXV010000003.1"/>
</dbReference>
<dbReference type="SMART" id="SM00826">
    <property type="entry name" value="PKS_DH"/>
    <property type="match status" value="1"/>
</dbReference>
<dbReference type="InterPro" id="IPR018201">
    <property type="entry name" value="Ketoacyl_synth_AS"/>
</dbReference>
<feature type="active site" description="Proton donor; for dehydratase activity" evidence="4">
    <location>
        <position position="1218"/>
    </location>
</feature>
<proteinExistence type="predicted"/>
<evidence type="ECO:0000256" key="1">
    <source>
        <dbReference type="ARBA" id="ARBA00022450"/>
    </source>
</evidence>
<dbReference type="CDD" id="cd08953">
    <property type="entry name" value="KR_2_SDR_x"/>
    <property type="match status" value="1"/>
</dbReference>
<dbReference type="InterPro" id="IPR006162">
    <property type="entry name" value="Ppantetheine_attach_site"/>
</dbReference>
<evidence type="ECO:0000256" key="4">
    <source>
        <dbReference type="PROSITE-ProRule" id="PRU01363"/>
    </source>
</evidence>
<feature type="domain" description="Ketosynthase family 3 (KS3)" evidence="6">
    <location>
        <begin position="1908"/>
        <end position="2327"/>
    </location>
</feature>
<reference evidence="8 9" key="1">
    <citation type="submission" date="2020-07" db="EMBL/GenBank/DDBJ databases">
        <title>MOT database genomes.</title>
        <authorList>
            <person name="Joseph S."/>
            <person name="Aduse-Opoku J."/>
            <person name="Hashim A."/>
            <person name="Wade W."/>
            <person name="Curtis M."/>
        </authorList>
    </citation>
    <scope>NUCLEOTIDE SEQUENCE [LARGE SCALE GENOMIC DNA]</scope>
    <source>
        <strain evidence="8 9">WMus004</strain>
    </source>
</reference>
<feature type="active site" description="Proton acceptor; for dehydratase activity" evidence="4">
    <location>
        <position position="36"/>
    </location>
</feature>
<dbReference type="Gene3D" id="1.10.1200.10">
    <property type="entry name" value="ACP-like"/>
    <property type="match status" value="2"/>
</dbReference>
<dbReference type="GO" id="GO:0005886">
    <property type="term" value="C:plasma membrane"/>
    <property type="evidence" value="ECO:0007669"/>
    <property type="project" value="TreeGrafter"/>
</dbReference>
<dbReference type="PROSITE" id="PS52004">
    <property type="entry name" value="KS3_2"/>
    <property type="match status" value="2"/>
</dbReference>
<evidence type="ECO:0000313" key="8">
    <source>
        <dbReference type="EMBL" id="NYS68048.1"/>
    </source>
</evidence>
<dbReference type="InterPro" id="IPR049551">
    <property type="entry name" value="PKS_DH_C"/>
</dbReference>
<dbReference type="Pfam" id="PF00550">
    <property type="entry name" value="PP-binding"/>
    <property type="match status" value="2"/>
</dbReference>
<feature type="region of interest" description="N-terminal hotdog fold" evidence="4">
    <location>
        <begin position="5"/>
        <end position="128"/>
    </location>
</feature>
<dbReference type="Gene3D" id="3.40.50.720">
    <property type="entry name" value="NAD(P)-binding Rossmann-like Domain"/>
    <property type="match status" value="1"/>
</dbReference>
<dbReference type="Proteomes" id="UP000572528">
    <property type="component" value="Unassembled WGS sequence"/>
</dbReference>
<dbReference type="InterPro" id="IPR009081">
    <property type="entry name" value="PP-bd_ACP"/>
</dbReference>
<dbReference type="GO" id="GO:0004315">
    <property type="term" value="F:3-oxoacyl-[acyl-carrier-protein] synthase activity"/>
    <property type="evidence" value="ECO:0007669"/>
    <property type="project" value="InterPro"/>
</dbReference>
<accession>A0A853EFE5</accession>
<dbReference type="InterPro" id="IPR049552">
    <property type="entry name" value="PKS_DH_N"/>
</dbReference>
<feature type="region of interest" description="C-terminal hotdog fold" evidence="4">
    <location>
        <begin position="1164"/>
        <end position="1297"/>
    </location>
</feature>
<dbReference type="Pfam" id="PF08659">
    <property type="entry name" value="KR"/>
    <property type="match status" value="1"/>
</dbReference>
<dbReference type="InterPro" id="IPR020807">
    <property type="entry name" value="PKS_DH"/>
</dbReference>
<dbReference type="InterPro" id="IPR020841">
    <property type="entry name" value="PKS_Beta-ketoAc_synthase_dom"/>
</dbReference>
<dbReference type="CDD" id="cd00833">
    <property type="entry name" value="PKS"/>
    <property type="match status" value="2"/>
</dbReference>
<dbReference type="InterPro" id="IPR036291">
    <property type="entry name" value="NAD(P)-bd_dom_sf"/>
</dbReference>
<keyword evidence="3" id="KW-0808">Transferase</keyword>
<evidence type="ECO:0000259" key="7">
    <source>
        <dbReference type="PROSITE" id="PS52019"/>
    </source>
</evidence>
<evidence type="ECO:0000256" key="2">
    <source>
        <dbReference type="ARBA" id="ARBA00022553"/>
    </source>
</evidence>
<dbReference type="InterPro" id="IPR050091">
    <property type="entry name" value="PKS_NRPS_Biosynth_Enz"/>
</dbReference>
<dbReference type="PROSITE" id="PS50075">
    <property type="entry name" value="CARRIER"/>
    <property type="match status" value="2"/>
</dbReference>
<dbReference type="SMART" id="SM00825">
    <property type="entry name" value="PKS_KS"/>
    <property type="match status" value="2"/>
</dbReference>
<dbReference type="InterPro" id="IPR020806">
    <property type="entry name" value="PKS_PP-bd"/>
</dbReference>
<dbReference type="GO" id="GO:0071770">
    <property type="term" value="P:DIM/DIP cell wall layer assembly"/>
    <property type="evidence" value="ECO:0007669"/>
    <property type="project" value="TreeGrafter"/>
</dbReference>
<dbReference type="PANTHER" id="PTHR43775:SF37">
    <property type="entry name" value="SI:DKEY-61P9.11"/>
    <property type="match status" value="1"/>
</dbReference>
<comment type="caution">
    <text evidence="8">The sequence shown here is derived from an EMBL/GenBank/DDBJ whole genome shotgun (WGS) entry which is preliminary data.</text>
</comment>
<dbReference type="Pfam" id="PF16197">
    <property type="entry name" value="KAsynt_C_assoc"/>
    <property type="match status" value="1"/>
</dbReference>
<feature type="domain" description="Carrier" evidence="5">
    <location>
        <begin position="1798"/>
        <end position="1872"/>
    </location>
</feature>
<evidence type="ECO:0000313" key="9">
    <source>
        <dbReference type="Proteomes" id="UP000572528"/>
    </source>
</evidence>
<dbReference type="SMART" id="SM00823">
    <property type="entry name" value="PKS_PP"/>
    <property type="match status" value="2"/>
</dbReference>
<evidence type="ECO:0000256" key="3">
    <source>
        <dbReference type="ARBA" id="ARBA00022679"/>
    </source>
</evidence>
<keyword evidence="2" id="KW-0597">Phosphoprotein</keyword>
<evidence type="ECO:0000259" key="6">
    <source>
        <dbReference type="PROSITE" id="PS52004"/>
    </source>
</evidence>
<dbReference type="InterPro" id="IPR014030">
    <property type="entry name" value="Ketoacyl_synth_N"/>
</dbReference>
<keyword evidence="1" id="KW-0596">Phosphopantetheine</keyword>
<dbReference type="InterPro" id="IPR057326">
    <property type="entry name" value="KR_dom"/>
</dbReference>
<dbReference type="GO" id="GO:0031177">
    <property type="term" value="F:phosphopantetheine binding"/>
    <property type="evidence" value="ECO:0007669"/>
    <property type="project" value="InterPro"/>
</dbReference>
<dbReference type="InterPro" id="IPR042104">
    <property type="entry name" value="PKS_dehydratase_sf"/>
</dbReference>
<dbReference type="EMBL" id="JACBXV010000003">
    <property type="protein sequence ID" value="NYS68048.1"/>
    <property type="molecule type" value="Genomic_DNA"/>
</dbReference>
<dbReference type="Gene3D" id="3.10.129.110">
    <property type="entry name" value="Polyketide synthase dehydratase"/>
    <property type="match status" value="2"/>
</dbReference>
<dbReference type="PROSITE" id="PS00012">
    <property type="entry name" value="PHOSPHOPANTETHEINE"/>
    <property type="match status" value="1"/>
</dbReference>
<dbReference type="InterPro" id="IPR014031">
    <property type="entry name" value="Ketoacyl_synth_C"/>
</dbReference>